<evidence type="ECO:0000313" key="24">
    <source>
        <dbReference type="Proteomes" id="UP000438773"/>
    </source>
</evidence>
<dbReference type="InterPro" id="IPR033985">
    <property type="entry name" value="SusD-like_N"/>
</dbReference>
<dbReference type="EMBL" id="QRZC01000012">
    <property type="protein sequence ID" value="RGV41886.1"/>
    <property type="molecule type" value="Genomic_DNA"/>
</dbReference>
<dbReference type="Pfam" id="PF14322">
    <property type="entry name" value="SusD-like_3"/>
    <property type="match status" value="1"/>
</dbReference>
<evidence type="ECO:0000313" key="9">
    <source>
        <dbReference type="EMBL" id="CUQ30323.1"/>
    </source>
</evidence>
<keyword evidence="4" id="KW-0472">Membrane</keyword>
<dbReference type="EMBL" id="WCUP01000014">
    <property type="protein sequence ID" value="KAB4106324.1"/>
    <property type="molecule type" value="Genomic_DNA"/>
</dbReference>
<organism evidence="9 18">
    <name type="scientific">Bacteroides uniformis</name>
    <dbReference type="NCBI Taxonomy" id="820"/>
    <lineage>
        <taxon>Bacteria</taxon>
        <taxon>Pseudomonadati</taxon>
        <taxon>Bacteroidota</taxon>
        <taxon>Bacteroidia</taxon>
        <taxon>Bacteroidales</taxon>
        <taxon>Bacteroidaceae</taxon>
        <taxon>Bacteroides</taxon>
    </lineage>
</organism>
<evidence type="ECO:0000313" key="15">
    <source>
        <dbReference type="EMBL" id="RGI72611.1"/>
    </source>
</evidence>
<dbReference type="EMBL" id="WCUQ01000001">
    <property type="protein sequence ID" value="KAB4128990.1"/>
    <property type="molecule type" value="Genomic_DNA"/>
</dbReference>
<evidence type="ECO:0000256" key="4">
    <source>
        <dbReference type="ARBA" id="ARBA00023136"/>
    </source>
</evidence>
<keyword evidence="5" id="KW-0998">Cell outer membrane</keyword>
<reference evidence="9 18" key="1">
    <citation type="submission" date="2015-09" db="EMBL/GenBank/DDBJ databases">
        <authorList>
            <consortium name="Pathogen Informatics"/>
        </authorList>
    </citation>
    <scope>NUCLEOTIDE SEQUENCE [LARGE SCALE GENOMIC DNA]</scope>
    <source>
        <strain evidence="9 18">2789STDY5834942</strain>
    </source>
</reference>
<evidence type="ECO:0000256" key="2">
    <source>
        <dbReference type="ARBA" id="ARBA00006275"/>
    </source>
</evidence>
<evidence type="ECO:0000313" key="18">
    <source>
        <dbReference type="Proteomes" id="UP000095788"/>
    </source>
</evidence>
<evidence type="ECO:0000259" key="7">
    <source>
        <dbReference type="Pfam" id="PF07980"/>
    </source>
</evidence>
<feature type="signal peptide" evidence="6">
    <location>
        <begin position="1"/>
        <end position="22"/>
    </location>
</feature>
<dbReference type="Proteomes" id="UP001222603">
    <property type="component" value="Unassembled WGS sequence"/>
</dbReference>
<evidence type="ECO:0000313" key="11">
    <source>
        <dbReference type="EMBL" id="KAB4117145.1"/>
    </source>
</evidence>
<sequence>MRKNIFNRSTLTAICLSLVMSACSDSFLDIQPQDKPGSDNFLNNLSSAQELVVASFNPWVAQTQMYGKRFATICDALTDDGGLRLNGNDLIQVLDWNITPSLNYPTDWWKYSYQSVNAANYAIQEIPKLKNKGFTDSEINPYIAVARFMRAFNYMFLTTFYGDVPLITAPLSSFDEFSQPRTPVSEIYQKIIEDFSFAKENLTRDGNGYTGMPTRATGAAYLAKAYLYNKDFVNAEQAAREAIQIAESDGYYLIDDYESIFSIDNEQNPELLFYFAFERNSGLWEQDFCVERNVRDLPTELKYIQGGDGWGYCLPTRSLYDAYETNDPRREYTLYYQGSVFGTYTPSTPLTLDYHSYDSDGNQTAIPITYNTGDKVIYDYKWSPTGLNVKKLTEDLTGLTNVRYAGLDWPAMRMADLYLFLAEALAEQGKDEALVWVNKVRSRPSVNMPPKSTADGDLVDIVRHERRVELAMEGERIFDLLRWDAVKDVFGDGKQIKLHFYSDYLPETSSDKFKTVPGLTKYPTDHILFPIPQYEMDQNKAIIENNPGY</sequence>
<reference evidence="14" key="4">
    <citation type="submission" date="2022-10" db="EMBL/GenBank/DDBJ databases">
        <title>Human gut microbiome strain richness.</title>
        <authorList>
            <person name="Chen-Liaw A."/>
        </authorList>
    </citation>
    <scope>NUCLEOTIDE SEQUENCE</scope>
    <source>
        <strain evidence="14">1001713st1_F9_1001713B170221_170320</strain>
    </source>
</reference>
<evidence type="ECO:0000313" key="12">
    <source>
        <dbReference type="EMBL" id="KAB4128990.1"/>
    </source>
</evidence>
<evidence type="ECO:0000313" key="16">
    <source>
        <dbReference type="EMBL" id="RGV41886.1"/>
    </source>
</evidence>
<dbReference type="Proteomes" id="UP000095788">
    <property type="component" value="Unassembled WGS sequence"/>
</dbReference>
<dbReference type="Proteomes" id="UP000285343">
    <property type="component" value="Unassembled WGS sequence"/>
</dbReference>
<dbReference type="SUPFAM" id="SSF48452">
    <property type="entry name" value="TPR-like"/>
    <property type="match status" value="1"/>
</dbReference>
<dbReference type="RefSeq" id="WP_057282185.1">
    <property type="nucleotide sequence ID" value="NZ_CAKOCG010000021.1"/>
</dbReference>
<reference evidence="19 20" key="2">
    <citation type="submission" date="2018-08" db="EMBL/GenBank/DDBJ databases">
        <title>A genome reference for cultivated species of the human gut microbiota.</title>
        <authorList>
            <person name="Zou Y."/>
            <person name="Xue W."/>
            <person name="Luo G."/>
        </authorList>
    </citation>
    <scope>NUCLEOTIDE SEQUENCE [LARGE SCALE GENOMIC DNA]</scope>
    <source>
        <strain evidence="16 21">AF14-42</strain>
        <strain evidence="17 20">AM27-46</strain>
        <strain evidence="15 19">TM10-17</strain>
    </source>
</reference>
<dbReference type="InterPro" id="IPR011990">
    <property type="entry name" value="TPR-like_helical_dom_sf"/>
</dbReference>
<evidence type="ECO:0000313" key="13">
    <source>
        <dbReference type="EMBL" id="KAB4238900.1"/>
    </source>
</evidence>
<dbReference type="EMBL" id="QSKL01000027">
    <property type="protein sequence ID" value="RHE56124.1"/>
    <property type="molecule type" value="Genomic_DNA"/>
</dbReference>
<evidence type="ECO:0000313" key="20">
    <source>
        <dbReference type="Proteomes" id="UP000284640"/>
    </source>
</evidence>
<dbReference type="Proteomes" id="UP000438773">
    <property type="component" value="Unassembled WGS sequence"/>
</dbReference>
<dbReference type="EMBL" id="JAQNSI010000160">
    <property type="protein sequence ID" value="MDC1900087.1"/>
    <property type="molecule type" value="Genomic_DNA"/>
</dbReference>
<feature type="domain" description="RagB/SusD" evidence="7">
    <location>
        <begin position="320"/>
        <end position="549"/>
    </location>
</feature>
<dbReference type="EMBL" id="WCUR01000020">
    <property type="protein sequence ID" value="KAB4117145.1"/>
    <property type="molecule type" value="Genomic_DNA"/>
</dbReference>
<feature type="domain" description="SusD-like N-terminal" evidence="8">
    <location>
        <begin position="27"/>
        <end position="227"/>
    </location>
</feature>
<dbReference type="Proteomes" id="UP000441711">
    <property type="component" value="Unassembled WGS sequence"/>
</dbReference>
<evidence type="ECO:0000313" key="14">
    <source>
        <dbReference type="EMBL" id="MDC1900087.1"/>
    </source>
</evidence>
<proteinExistence type="inferred from homology"/>
<evidence type="ECO:0000256" key="1">
    <source>
        <dbReference type="ARBA" id="ARBA00004442"/>
    </source>
</evidence>
<dbReference type="Proteomes" id="UP000431575">
    <property type="component" value="Unassembled WGS sequence"/>
</dbReference>
<comment type="subcellular location">
    <subcellularLocation>
        <location evidence="1">Cell outer membrane</location>
    </subcellularLocation>
</comment>
<dbReference type="InterPro" id="IPR012944">
    <property type="entry name" value="SusD_RagB_dom"/>
</dbReference>
<evidence type="ECO:0000313" key="21">
    <source>
        <dbReference type="Proteomes" id="UP000285343"/>
    </source>
</evidence>
<dbReference type="GO" id="GO:0009279">
    <property type="term" value="C:cell outer membrane"/>
    <property type="evidence" value="ECO:0007669"/>
    <property type="project" value="UniProtKB-SubCell"/>
</dbReference>
<dbReference type="Proteomes" id="UP000263754">
    <property type="component" value="Unassembled WGS sequence"/>
</dbReference>
<dbReference type="EMBL" id="WCTM01000012">
    <property type="protein sequence ID" value="KAB4238900.1"/>
    <property type="molecule type" value="Genomic_DNA"/>
</dbReference>
<evidence type="ECO:0000256" key="5">
    <source>
        <dbReference type="ARBA" id="ARBA00023237"/>
    </source>
</evidence>
<dbReference type="Proteomes" id="UP000434462">
    <property type="component" value="Unassembled WGS sequence"/>
</dbReference>
<dbReference type="Proteomes" id="UP000284640">
    <property type="component" value="Unassembled WGS sequence"/>
</dbReference>
<keyword evidence="3 6" id="KW-0732">Signal</keyword>
<dbReference type="EMBL" id="CZBF01000009">
    <property type="protein sequence ID" value="CUQ30323.1"/>
    <property type="molecule type" value="Genomic_DNA"/>
</dbReference>
<evidence type="ECO:0000313" key="23">
    <source>
        <dbReference type="Proteomes" id="UP000434462"/>
    </source>
</evidence>
<dbReference type="PROSITE" id="PS51257">
    <property type="entry name" value="PROKAR_LIPOPROTEIN"/>
    <property type="match status" value="1"/>
</dbReference>
<reference evidence="22 23" key="3">
    <citation type="journal article" date="2019" name="Nat. Med.">
        <title>A library of human gut bacterial isolates paired with longitudinal multiomics data enables mechanistic microbiome research.</title>
        <authorList>
            <person name="Poyet M."/>
            <person name="Groussin M."/>
            <person name="Gibbons S.M."/>
            <person name="Avila-Pacheco J."/>
            <person name="Jiang X."/>
            <person name="Kearney S.M."/>
            <person name="Perrotta A.R."/>
            <person name="Berdy B."/>
            <person name="Zhao S."/>
            <person name="Lieberman T.D."/>
            <person name="Swanson P.K."/>
            <person name="Smith M."/>
            <person name="Roesemann S."/>
            <person name="Alexander J.E."/>
            <person name="Rich S.A."/>
            <person name="Livny J."/>
            <person name="Vlamakis H."/>
            <person name="Clish C."/>
            <person name="Bullock K."/>
            <person name="Deik A."/>
            <person name="Scott J."/>
            <person name="Pierce K.A."/>
            <person name="Xavier R.J."/>
            <person name="Alm E.J."/>
        </authorList>
    </citation>
    <scope>NUCLEOTIDE SEQUENCE [LARGE SCALE GENOMIC DNA]</scope>
    <source>
        <strain evidence="10 25">BIOML-A36</strain>
        <strain evidence="12 24">BIOML-A37</strain>
        <strain evidence="11 23">BIOML-A38</strain>
        <strain evidence="13 22">BIOML-A6</strain>
    </source>
</reference>
<dbReference type="Pfam" id="PF07980">
    <property type="entry name" value="SusD_RagB"/>
    <property type="match status" value="1"/>
</dbReference>
<dbReference type="AlphaFoldDB" id="A0A174V697"/>
<protein>
    <submittedName>
        <fullName evidence="9">Putative outer membrane protein</fullName>
    </submittedName>
    <submittedName>
        <fullName evidence="10">RagB/SusD family nutrient uptake outer membrane protein</fullName>
    </submittedName>
</protein>
<evidence type="ECO:0000313" key="22">
    <source>
        <dbReference type="Proteomes" id="UP000431575"/>
    </source>
</evidence>
<comment type="similarity">
    <text evidence="2">Belongs to the SusD family.</text>
</comment>
<evidence type="ECO:0000313" key="17">
    <source>
        <dbReference type="EMBL" id="RHE56124.1"/>
    </source>
</evidence>
<evidence type="ECO:0000256" key="3">
    <source>
        <dbReference type="ARBA" id="ARBA00022729"/>
    </source>
</evidence>
<evidence type="ECO:0000256" key="6">
    <source>
        <dbReference type="SAM" id="SignalP"/>
    </source>
</evidence>
<evidence type="ECO:0000259" key="8">
    <source>
        <dbReference type="Pfam" id="PF14322"/>
    </source>
</evidence>
<accession>A0A174V697</accession>
<dbReference type="EMBL" id="QSOF01000033">
    <property type="protein sequence ID" value="RGI72611.1"/>
    <property type="molecule type" value="Genomic_DNA"/>
</dbReference>
<evidence type="ECO:0000313" key="19">
    <source>
        <dbReference type="Proteomes" id="UP000263754"/>
    </source>
</evidence>
<gene>
    <name evidence="17" type="ORF">DW729_18150</name>
    <name evidence="16" type="ORF">DWW14_10880</name>
    <name evidence="15" type="ORF">DXD90_18170</name>
    <name evidence="9" type="ORF">ERS852554_03909</name>
    <name evidence="13" type="ORF">GAP41_17255</name>
    <name evidence="10" type="ORF">GAQ70_17940</name>
    <name evidence="11" type="ORF">GAQ72_08480</name>
    <name evidence="12" type="ORF">GAQ75_01550</name>
    <name evidence="14" type="ORF">POZ10_05580</name>
</gene>
<dbReference type="Gene3D" id="1.25.40.390">
    <property type="match status" value="1"/>
</dbReference>
<evidence type="ECO:0000313" key="10">
    <source>
        <dbReference type="EMBL" id="KAB4106324.1"/>
    </source>
</evidence>
<evidence type="ECO:0000313" key="25">
    <source>
        <dbReference type="Proteomes" id="UP000441711"/>
    </source>
</evidence>
<feature type="chain" id="PRO_5042683781" evidence="6">
    <location>
        <begin position="23"/>
        <end position="549"/>
    </location>
</feature>
<name>A0A174V697_BACUN</name>